<gene>
    <name evidence="1" type="ORF">E2C01_075459</name>
</gene>
<evidence type="ECO:0000313" key="2">
    <source>
        <dbReference type="Proteomes" id="UP000324222"/>
    </source>
</evidence>
<dbReference type="EMBL" id="VSRR010055251">
    <property type="protein sequence ID" value="MPC80865.1"/>
    <property type="molecule type" value="Genomic_DNA"/>
</dbReference>
<organism evidence="1 2">
    <name type="scientific">Portunus trituberculatus</name>
    <name type="common">Swimming crab</name>
    <name type="synonym">Neptunus trituberculatus</name>
    <dbReference type="NCBI Taxonomy" id="210409"/>
    <lineage>
        <taxon>Eukaryota</taxon>
        <taxon>Metazoa</taxon>
        <taxon>Ecdysozoa</taxon>
        <taxon>Arthropoda</taxon>
        <taxon>Crustacea</taxon>
        <taxon>Multicrustacea</taxon>
        <taxon>Malacostraca</taxon>
        <taxon>Eumalacostraca</taxon>
        <taxon>Eucarida</taxon>
        <taxon>Decapoda</taxon>
        <taxon>Pleocyemata</taxon>
        <taxon>Brachyura</taxon>
        <taxon>Eubrachyura</taxon>
        <taxon>Portunoidea</taxon>
        <taxon>Portunidae</taxon>
        <taxon>Portuninae</taxon>
        <taxon>Portunus</taxon>
    </lineage>
</organism>
<sequence length="87" mass="10157">MTRSHMFQCHFILCPNNNSVTQLIVHALVTEFTEVGDFLHSTQKVVKSFLWFLHTREEISSVHDYVALTPQVFTHGIENGFQHRVSW</sequence>
<name>A0A5B7IF45_PORTR</name>
<proteinExistence type="predicted"/>
<keyword evidence="2" id="KW-1185">Reference proteome</keyword>
<dbReference type="Proteomes" id="UP000324222">
    <property type="component" value="Unassembled WGS sequence"/>
</dbReference>
<accession>A0A5B7IF45</accession>
<dbReference type="AlphaFoldDB" id="A0A5B7IF45"/>
<comment type="caution">
    <text evidence="1">The sequence shown here is derived from an EMBL/GenBank/DDBJ whole genome shotgun (WGS) entry which is preliminary data.</text>
</comment>
<protein>
    <submittedName>
        <fullName evidence="1">Uncharacterized protein</fullName>
    </submittedName>
</protein>
<evidence type="ECO:0000313" key="1">
    <source>
        <dbReference type="EMBL" id="MPC80865.1"/>
    </source>
</evidence>
<reference evidence="1 2" key="1">
    <citation type="submission" date="2019-05" db="EMBL/GenBank/DDBJ databases">
        <title>Another draft genome of Portunus trituberculatus and its Hox gene families provides insights of decapod evolution.</title>
        <authorList>
            <person name="Jeong J.-H."/>
            <person name="Song I."/>
            <person name="Kim S."/>
            <person name="Choi T."/>
            <person name="Kim D."/>
            <person name="Ryu S."/>
            <person name="Kim W."/>
        </authorList>
    </citation>
    <scope>NUCLEOTIDE SEQUENCE [LARGE SCALE GENOMIC DNA]</scope>
    <source>
        <tissue evidence="1">Muscle</tissue>
    </source>
</reference>